<evidence type="ECO:0000256" key="1">
    <source>
        <dbReference type="ARBA" id="ARBA00004589"/>
    </source>
</evidence>
<keyword evidence="9" id="KW-0479">Metal-binding</keyword>
<keyword evidence="9" id="KW-0408">Iron</keyword>
<evidence type="ECO:0000259" key="11">
    <source>
        <dbReference type="PROSITE" id="PS52012"/>
    </source>
</evidence>
<keyword evidence="5" id="KW-0325">Glycoprotein</keyword>
<keyword evidence="9" id="KW-0349">Heme</keyword>
<evidence type="ECO:0000256" key="7">
    <source>
        <dbReference type="ARBA" id="ARBA00023157"/>
    </source>
</evidence>
<feature type="binding site" description="axial binding residue" evidence="9">
    <location>
        <position position="49"/>
    </location>
    <ligand>
        <name>heme</name>
        <dbReference type="ChEBI" id="CHEBI:30413"/>
    </ligand>
    <ligandPart>
        <name>Fe</name>
        <dbReference type="ChEBI" id="CHEBI:18248"/>
    </ligandPart>
</feature>
<evidence type="ECO:0000256" key="3">
    <source>
        <dbReference type="ARBA" id="ARBA00010031"/>
    </source>
</evidence>
<dbReference type="Pfam" id="PF05730">
    <property type="entry name" value="CFEM"/>
    <property type="match status" value="1"/>
</dbReference>
<keyword evidence="8" id="KW-0449">Lipoprotein</keyword>
<keyword evidence="13" id="KW-1185">Reference proteome</keyword>
<sequence length="97" mass="10441">MEPKTLLVAAMAGLVAAQTPDLGGIPTCAIDCIINTNPLSGCQPYPVIDFPCLCLTGEPYNSEIARCIVNACTNFDDVLKMVQWKTDTCAMYGIVWP</sequence>
<comment type="caution">
    <text evidence="12">The sequence shown here is derived from an EMBL/GenBank/DDBJ whole genome shotgun (WGS) entry which is preliminary data.</text>
</comment>
<reference evidence="12 13" key="1">
    <citation type="journal article" date="2024" name="Commun. Biol.">
        <title>Comparative genomic analysis of thermophilic fungi reveals convergent evolutionary adaptations and gene losses.</title>
        <authorList>
            <person name="Steindorff A.S."/>
            <person name="Aguilar-Pontes M.V."/>
            <person name="Robinson A.J."/>
            <person name="Andreopoulos B."/>
            <person name="LaButti K."/>
            <person name="Kuo A."/>
            <person name="Mondo S."/>
            <person name="Riley R."/>
            <person name="Otillar R."/>
            <person name="Haridas S."/>
            <person name="Lipzen A."/>
            <person name="Grimwood J."/>
            <person name="Schmutz J."/>
            <person name="Clum A."/>
            <person name="Reid I.D."/>
            <person name="Moisan M.C."/>
            <person name="Butler G."/>
            <person name="Nguyen T.T.M."/>
            <person name="Dewar K."/>
            <person name="Conant G."/>
            <person name="Drula E."/>
            <person name="Henrissat B."/>
            <person name="Hansel C."/>
            <person name="Singer S."/>
            <person name="Hutchinson M.I."/>
            <person name="de Vries R.P."/>
            <person name="Natvig D.O."/>
            <person name="Powell A.J."/>
            <person name="Tsang A."/>
            <person name="Grigoriev I.V."/>
        </authorList>
    </citation>
    <scope>NUCLEOTIDE SEQUENCE [LARGE SCALE GENOMIC DNA]</scope>
    <source>
        <strain evidence="12 13">CBS 620.91</strain>
    </source>
</reference>
<keyword evidence="6 10" id="KW-0732">Signal</keyword>
<keyword evidence="4" id="KW-0964">Secreted</keyword>
<protein>
    <recommendedName>
        <fullName evidence="11">CFEM domain-containing protein</fullName>
    </recommendedName>
</protein>
<evidence type="ECO:0000256" key="10">
    <source>
        <dbReference type="SAM" id="SignalP"/>
    </source>
</evidence>
<evidence type="ECO:0000256" key="6">
    <source>
        <dbReference type="ARBA" id="ARBA00022729"/>
    </source>
</evidence>
<evidence type="ECO:0000313" key="13">
    <source>
        <dbReference type="Proteomes" id="UP001583172"/>
    </source>
</evidence>
<accession>A0ABR3VA95</accession>
<dbReference type="EMBL" id="JAZGSY010000194">
    <property type="protein sequence ID" value="KAL1838763.1"/>
    <property type="molecule type" value="Genomic_DNA"/>
</dbReference>
<evidence type="ECO:0000256" key="4">
    <source>
        <dbReference type="ARBA" id="ARBA00022525"/>
    </source>
</evidence>
<feature type="signal peptide" evidence="10">
    <location>
        <begin position="1"/>
        <end position="17"/>
    </location>
</feature>
<keyword evidence="5" id="KW-0336">GPI-anchor</keyword>
<organism evidence="12 13">
    <name type="scientific">Humicola insolens</name>
    <name type="common">Soft-rot fungus</name>
    <dbReference type="NCBI Taxonomy" id="85995"/>
    <lineage>
        <taxon>Eukaryota</taxon>
        <taxon>Fungi</taxon>
        <taxon>Dikarya</taxon>
        <taxon>Ascomycota</taxon>
        <taxon>Pezizomycotina</taxon>
        <taxon>Sordariomycetes</taxon>
        <taxon>Sordariomycetidae</taxon>
        <taxon>Sordariales</taxon>
        <taxon>Chaetomiaceae</taxon>
        <taxon>Mycothermus</taxon>
    </lineage>
</organism>
<comment type="subcellular location">
    <subcellularLocation>
        <location evidence="1">Membrane</location>
        <topology evidence="1">Lipid-anchor</topology>
        <topology evidence="1">GPI-anchor</topology>
    </subcellularLocation>
    <subcellularLocation>
        <location evidence="2">Secreted</location>
    </subcellularLocation>
</comment>
<proteinExistence type="inferred from homology"/>
<name>A0ABR3VA95_HUMIN</name>
<dbReference type="InterPro" id="IPR008427">
    <property type="entry name" value="Extracellular_membr_CFEM_dom"/>
</dbReference>
<evidence type="ECO:0000256" key="5">
    <source>
        <dbReference type="ARBA" id="ARBA00022622"/>
    </source>
</evidence>
<evidence type="ECO:0000256" key="8">
    <source>
        <dbReference type="ARBA" id="ARBA00023288"/>
    </source>
</evidence>
<dbReference type="PROSITE" id="PS52012">
    <property type="entry name" value="CFEM"/>
    <property type="match status" value="1"/>
</dbReference>
<gene>
    <name evidence="12" type="ORF">VTJ49DRAFT_2225</name>
</gene>
<keyword evidence="7" id="KW-1015">Disulfide bond</keyword>
<keyword evidence="5" id="KW-0472">Membrane</keyword>
<dbReference type="Proteomes" id="UP001583172">
    <property type="component" value="Unassembled WGS sequence"/>
</dbReference>
<feature type="chain" id="PRO_5046774681" description="CFEM domain-containing protein" evidence="10">
    <location>
        <begin position="18"/>
        <end position="97"/>
    </location>
</feature>
<evidence type="ECO:0000256" key="9">
    <source>
        <dbReference type="PROSITE-ProRule" id="PRU01356"/>
    </source>
</evidence>
<feature type="domain" description="CFEM" evidence="11">
    <location>
        <begin position="1"/>
        <end position="97"/>
    </location>
</feature>
<evidence type="ECO:0000256" key="2">
    <source>
        <dbReference type="ARBA" id="ARBA00004613"/>
    </source>
</evidence>
<comment type="similarity">
    <text evidence="3">Belongs to the RBT5 family.</text>
</comment>
<evidence type="ECO:0000313" key="12">
    <source>
        <dbReference type="EMBL" id="KAL1838763.1"/>
    </source>
</evidence>
<comment type="caution">
    <text evidence="9">Lacks conserved residue(s) required for the propagation of feature annotation.</text>
</comment>